<feature type="transmembrane region" description="Helical" evidence="2">
    <location>
        <begin position="149"/>
        <end position="171"/>
    </location>
</feature>
<keyword evidence="2" id="KW-0472">Membrane</keyword>
<proteinExistence type="predicted"/>
<name>A0A9N8UVF4_9GLOM</name>
<dbReference type="AlphaFoldDB" id="A0A9N8UVF4"/>
<evidence type="ECO:0000256" key="1">
    <source>
        <dbReference type="SAM" id="MobiDB-lite"/>
    </source>
</evidence>
<sequence length="213" mass="23766">MFPSESTYTKLNQEHSDHSIDEDIISIGSVEEFLESIELQTSQFLKNKPDDENTSLTSPRGQNTLSPPTHTSLLNMPHVKSPSQASKYKIEVPIELNSPQPASIYLETPPPIPQQQANNTLREGLLPSNPSSILDHYPKSSIFSTIKDCAGLIIFTIFFSTIAGILWIASLRLFVKIIIYGITIGVPLCCTTLFVWALNQSLTRESKVAQDYW</sequence>
<evidence type="ECO:0000256" key="2">
    <source>
        <dbReference type="SAM" id="Phobius"/>
    </source>
</evidence>
<reference evidence="3" key="1">
    <citation type="submission" date="2021-06" db="EMBL/GenBank/DDBJ databases">
        <authorList>
            <person name="Kallberg Y."/>
            <person name="Tangrot J."/>
            <person name="Rosling A."/>
        </authorList>
    </citation>
    <scope>NUCLEOTIDE SEQUENCE</scope>
    <source>
        <strain evidence="3">AZ414A</strain>
    </source>
</reference>
<dbReference type="EMBL" id="CAJVPK010000001">
    <property type="protein sequence ID" value="CAG8432682.1"/>
    <property type="molecule type" value="Genomic_DNA"/>
</dbReference>
<evidence type="ECO:0000313" key="3">
    <source>
        <dbReference type="EMBL" id="CAG8432682.1"/>
    </source>
</evidence>
<feature type="compositionally biased region" description="Polar residues" evidence="1">
    <location>
        <begin position="54"/>
        <end position="74"/>
    </location>
</feature>
<accession>A0A9N8UVF4</accession>
<feature type="region of interest" description="Disordered" evidence="1">
    <location>
        <begin position="45"/>
        <end position="79"/>
    </location>
</feature>
<keyword evidence="2" id="KW-0812">Transmembrane</keyword>
<keyword evidence="4" id="KW-1185">Reference proteome</keyword>
<organism evidence="3 4">
    <name type="scientific">Diversispora eburnea</name>
    <dbReference type="NCBI Taxonomy" id="1213867"/>
    <lineage>
        <taxon>Eukaryota</taxon>
        <taxon>Fungi</taxon>
        <taxon>Fungi incertae sedis</taxon>
        <taxon>Mucoromycota</taxon>
        <taxon>Glomeromycotina</taxon>
        <taxon>Glomeromycetes</taxon>
        <taxon>Diversisporales</taxon>
        <taxon>Diversisporaceae</taxon>
        <taxon>Diversispora</taxon>
    </lineage>
</organism>
<keyword evidence="2" id="KW-1133">Transmembrane helix</keyword>
<dbReference type="Proteomes" id="UP000789706">
    <property type="component" value="Unassembled WGS sequence"/>
</dbReference>
<comment type="caution">
    <text evidence="3">The sequence shown here is derived from an EMBL/GenBank/DDBJ whole genome shotgun (WGS) entry which is preliminary data.</text>
</comment>
<evidence type="ECO:0000313" key="4">
    <source>
        <dbReference type="Proteomes" id="UP000789706"/>
    </source>
</evidence>
<gene>
    <name evidence="3" type="ORF">DEBURN_LOCUS10</name>
</gene>
<dbReference type="OrthoDB" id="420519at2759"/>
<protein>
    <submittedName>
        <fullName evidence="3">5664_t:CDS:1</fullName>
    </submittedName>
</protein>
<feature type="transmembrane region" description="Helical" evidence="2">
    <location>
        <begin position="177"/>
        <end position="198"/>
    </location>
</feature>